<dbReference type="PANTHER" id="PTHR21686">
    <property type="entry name" value="DEOXYNUCLEOTIDYLTRANSFERASE TERMINAL-INTERACTING PROTEIN 2"/>
    <property type="match status" value="1"/>
</dbReference>
<dbReference type="OrthoDB" id="427886at2759"/>
<evidence type="ECO:0000313" key="5">
    <source>
        <dbReference type="Proteomes" id="UP000309340"/>
    </source>
</evidence>
<dbReference type="EMBL" id="NAJQ01001616">
    <property type="protein sequence ID" value="TKA55845.1"/>
    <property type="molecule type" value="Genomic_DNA"/>
</dbReference>
<comment type="subcellular location">
    <subcellularLocation>
        <location evidence="1">Nucleus</location>
        <location evidence="1">Nucleolus</location>
    </subcellularLocation>
</comment>
<sequence length="130" mass="14703">AKKATAGTSWFNLPRTDLTPQLKRDLQLLKMRNVLDPHRHYKKDGGKMQAPEYSQVGTIIEGPTEFFTGRIENKQRKKTFVEEVLAGEQETGRFKKKYGELQGRKTSGKKAFYKAMKANRKVGGVKKGSG</sequence>
<proteinExistence type="predicted"/>
<gene>
    <name evidence="4" type="ORF">B0A55_11717</name>
</gene>
<dbReference type="Proteomes" id="UP000309340">
    <property type="component" value="Unassembled WGS sequence"/>
</dbReference>
<dbReference type="InterPro" id="IPR039883">
    <property type="entry name" value="Fcf2/DNTTIP2"/>
</dbReference>
<dbReference type="Pfam" id="PF08698">
    <property type="entry name" value="Fcf2"/>
    <property type="match status" value="1"/>
</dbReference>
<dbReference type="STRING" id="329884.A0A4U0W3Q3"/>
<evidence type="ECO:0000256" key="2">
    <source>
        <dbReference type="ARBA" id="ARBA00023242"/>
    </source>
</evidence>
<accession>A0A4U0W3Q3</accession>
<reference evidence="4 5" key="1">
    <citation type="submission" date="2017-03" db="EMBL/GenBank/DDBJ databases">
        <title>Genomes of endolithic fungi from Antarctica.</title>
        <authorList>
            <person name="Coleine C."/>
            <person name="Masonjones S."/>
            <person name="Stajich J.E."/>
        </authorList>
    </citation>
    <scope>NUCLEOTIDE SEQUENCE [LARGE SCALE GENOMIC DNA]</scope>
    <source>
        <strain evidence="4 5">CCFEE 5184</strain>
    </source>
</reference>
<keyword evidence="2" id="KW-0539">Nucleus</keyword>
<name>A0A4U0W3Q3_9PEZI</name>
<dbReference type="PANTHER" id="PTHR21686:SF12">
    <property type="entry name" value="DEOXYNUCLEOTIDYLTRANSFERASE TERMINAL-INTERACTING PROTEIN 2"/>
    <property type="match status" value="1"/>
</dbReference>
<evidence type="ECO:0000313" key="4">
    <source>
        <dbReference type="EMBL" id="TKA55845.1"/>
    </source>
</evidence>
<feature type="non-terminal residue" evidence="4">
    <location>
        <position position="1"/>
    </location>
</feature>
<dbReference type="AlphaFoldDB" id="A0A4U0W3Q3"/>
<protein>
    <recommendedName>
        <fullName evidence="3">Fcf2 pre-rRNA processing C-terminal domain-containing protein</fullName>
    </recommendedName>
</protein>
<dbReference type="GO" id="GO:0005730">
    <property type="term" value="C:nucleolus"/>
    <property type="evidence" value="ECO:0007669"/>
    <property type="project" value="UniProtKB-SubCell"/>
</dbReference>
<feature type="domain" description="Fcf2 pre-rRNA processing C-terminal" evidence="3">
    <location>
        <begin position="2"/>
        <end position="97"/>
    </location>
</feature>
<evidence type="ECO:0000259" key="3">
    <source>
        <dbReference type="Pfam" id="PF08698"/>
    </source>
</evidence>
<keyword evidence="5" id="KW-1185">Reference proteome</keyword>
<evidence type="ECO:0000256" key="1">
    <source>
        <dbReference type="ARBA" id="ARBA00004604"/>
    </source>
</evidence>
<organism evidence="4 5">
    <name type="scientific">Friedmanniomyces simplex</name>
    <dbReference type="NCBI Taxonomy" id="329884"/>
    <lineage>
        <taxon>Eukaryota</taxon>
        <taxon>Fungi</taxon>
        <taxon>Dikarya</taxon>
        <taxon>Ascomycota</taxon>
        <taxon>Pezizomycotina</taxon>
        <taxon>Dothideomycetes</taxon>
        <taxon>Dothideomycetidae</taxon>
        <taxon>Mycosphaerellales</taxon>
        <taxon>Teratosphaeriaceae</taxon>
        <taxon>Friedmanniomyces</taxon>
    </lineage>
</organism>
<dbReference type="GO" id="GO:0006396">
    <property type="term" value="P:RNA processing"/>
    <property type="evidence" value="ECO:0007669"/>
    <property type="project" value="TreeGrafter"/>
</dbReference>
<dbReference type="GO" id="GO:0003723">
    <property type="term" value="F:RNA binding"/>
    <property type="evidence" value="ECO:0007669"/>
    <property type="project" value="TreeGrafter"/>
</dbReference>
<comment type="caution">
    <text evidence="4">The sequence shown here is derived from an EMBL/GenBank/DDBJ whole genome shotgun (WGS) entry which is preliminary data.</text>
</comment>
<dbReference type="InterPro" id="IPR014810">
    <property type="entry name" value="Fcf2_C"/>
</dbReference>